<protein>
    <submittedName>
        <fullName evidence="1">Uncharacterized protein</fullName>
    </submittedName>
</protein>
<dbReference type="AlphaFoldDB" id="A0A645IPH1"/>
<sequence>MRAGDEFDDLFQDCIVPFFLGYNQFESFLLCLEFKGRKLLGIEVDALFFNKQSFLIGGNLAIDYKEVVGIEVSENLCGLLKNRRAYCYESASSLQCPEVAFVLLFIIGEHLEYGRKAFSGGPLC</sequence>
<reference evidence="1" key="1">
    <citation type="submission" date="2019-08" db="EMBL/GenBank/DDBJ databases">
        <authorList>
            <person name="Kucharzyk K."/>
            <person name="Murdoch R.W."/>
            <person name="Higgins S."/>
            <person name="Loffler F."/>
        </authorList>
    </citation>
    <scope>NUCLEOTIDE SEQUENCE</scope>
</reference>
<dbReference type="EMBL" id="VSSQ01112132">
    <property type="protein sequence ID" value="MPN49143.1"/>
    <property type="molecule type" value="Genomic_DNA"/>
</dbReference>
<name>A0A645IPH1_9ZZZZ</name>
<proteinExistence type="predicted"/>
<comment type="caution">
    <text evidence="1">The sequence shown here is derived from an EMBL/GenBank/DDBJ whole genome shotgun (WGS) entry which is preliminary data.</text>
</comment>
<organism evidence="1">
    <name type="scientific">bioreactor metagenome</name>
    <dbReference type="NCBI Taxonomy" id="1076179"/>
    <lineage>
        <taxon>unclassified sequences</taxon>
        <taxon>metagenomes</taxon>
        <taxon>ecological metagenomes</taxon>
    </lineage>
</organism>
<gene>
    <name evidence="1" type="ORF">SDC9_196756</name>
</gene>
<evidence type="ECO:0000313" key="1">
    <source>
        <dbReference type="EMBL" id="MPN49143.1"/>
    </source>
</evidence>
<accession>A0A645IPH1</accession>